<organism evidence="2 3">
    <name type="scientific">Psychrobacillus mangrovi</name>
    <dbReference type="NCBI Taxonomy" id="3117745"/>
    <lineage>
        <taxon>Bacteria</taxon>
        <taxon>Bacillati</taxon>
        <taxon>Bacillota</taxon>
        <taxon>Bacilli</taxon>
        <taxon>Bacillales</taxon>
        <taxon>Bacillaceae</taxon>
        <taxon>Psychrobacillus</taxon>
    </lineage>
</organism>
<dbReference type="RefSeq" id="WP_336497790.1">
    <property type="nucleotide sequence ID" value="NZ_JBAWSY010000007.1"/>
</dbReference>
<keyword evidence="3" id="KW-1185">Reference proteome</keyword>
<dbReference type="EMBL" id="JBAWSY010000007">
    <property type="protein sequence ID" value="MEI4770236.1"/>
    <property type="molecule type" value="Genomic_DNA"/>
</dbReference>
<protein>
    <submittedName>
        <fullName evidence="2">Uncharacterized protein</fullName>
    </submittedName>
</protein>
<name>A0ABU8F5E0_9BACI</name>
<evidence type="ECO:0000256" key="1">
    <source>
        <dbReference type="SAM" id="SignalP"/>
    </source>
</evidence>
<sequence>MKKKKLITIVFTLVAMFTFSISSEASSPKIMWGKTELKAGQIGKVTILADTAIAYVDEKGNHVRGRVLKAGSEFRVYQYTKDIWGGAYGIGAGEYVLEHSAIKYETPSKAKLALLEAPSTKVMWGKTELKAGQIGKVTILKETTLFKVNNGGEGLEPGLEPIRTLKPNEEYRVYSAKQPLDGYVPMYGLGGGYYIVQNNTMLNGVTVKYETPSKAKLALLNNK</sequence>
<feature type="chain" id="PRO_5046867098" evidence="1">
    <location>
        <begin position="26"/>
        <end position="223"/>
    </location>
</feature>
<evidence type="ECO:0000313" key="2">
    <source>
        <dbReference type="EMBL" id="MEI4770236.1"/>
    </source>
</evidence>
<feature type="signal peptide" evidence="1">
    <location>
        <begin position="1"/>
        <end position="25"/>
    </location>
</feature>
<accession>A0ABU8F5E0</accession>
<keyword evidence="1" id="KW-0732">Signal</keyword>
<gene>
    <name evidence="2" type="ORF">WAX74_11380</name>
</gene>
<dbReference type="Proteomes" id="UP001364890">
    <property type="component" value="Unassembled WGS sequence"/>
</dbReference>
<reference evidence="2 3" key="1">
    <citation type="submission" date="2024-01" db="EMBL/GenBank/DDBJ databases">
        <title>Seven novel Bacillus-like species.</title>
        <authorList>
            <person name="Liu G."/>
        </authorList>
    </citation>
    <scope>NUCLEOTIDE SEQUENCE [LARGE SCALE GENOMIC DNA]</scope>
    <source>
        <strain evidence="2 3">FJAT-51614</strain>
    </source>
</reference>
<comment type="caution">
    <text evidence="2">The sequence shown here is derived from an EMBL/GenBank/DDBJ whole genome shotgun (WGS) entry which is preliminary data.</text>
</comment>
<evidence type="ECO:0000313" key="3">
    <source>
        <dbReference type="Proteomes" id="UP001364890"/>
    </source>
</evidence>
<proteinExistence type="predicted"/>